<feature type="domain" description="HTH gntR-type" evidence="4">
    <location>
        <begin position="17"/>
        <end position="87"/>
    </location>
</feature>
<dbReference type="Gene3D" id="1.20.120.530">
    <property type="entry name" value="GntR ligand-binding domain-like"/>
    <property type="match status" value="1"/>
</dbReference>
<keyword evidence="2 5" id="KW-0238">DNA-binding</keyword>
<evidence type="ECO:0000256" key="1">
    <source>
        <dbReference type="ARBA" id="ARBA00023015"/>
    </source>
</evidence>
<keyword evidence="6" id="KW-1185">Reference proteome</keyword>
<protein>
    <submittedName>
        <fullName evidence="5">DNA-binding FadR family transcriptional regulator</fullName>
    </submittedName>
</protein>
<proteinExistence type="predicted"/>
<dbReference type="InterPro" id="IPR011711">
    <property type="entry name" value="GntR_C"/>
</dbReference>
<dbReference type="PROSITE" id="PS50949">
    <property type="entry name" value="HTH_GNTR"/>
    <property type="match status" value="1"/>
</dbReference>
<evidence type="ECO:0000256" key="3">
    <source>
        <dbReference type="ARBA" id="ARBA00023163"/>
    </source>
</evidence>
<dbReference type="GO" id="GO:0003677">
    <property type="term" value="F:DNA binding"/>
    <property type="evidence" value="ECO:0007669"/>
    <property type="project" value="UniProtKB-KW"/>
</dbReference>
<evidence type="ECO:0000259" key="4">
    <source>
        <dbReference type="PROSITE" id="PS50949"/>
    </source>
</evidence>
<dbReference type="Gene3D" id="1.10.10.10">
    <property type="entry name" value="Winged helix-like DNA-binding domain superfamily/Winged helix DNA-binding domain"/>
    <property type="match status" value="1"/>
</dbReference>
<dbReference type="InterPro" id="IPR036388">
    <property type="entry name" value="WH-like_DNA-bd_sf"/>
</dbReference>
<name>A0A840PSJ7_9ACTN</name>
<dbReference type="AlphaFoldDB" id="A0A840PSJ7"/>
<dbReference type="Pfam" id="PF07729">
    <property type="entry name" value="FCD"/>
    <property type="match status" value="1"/>
</dbReference>
<dbReference type="SMART" id="SM00345">
    <property type="entry name" value="HTH_GNTR"/>
    <property type="match status" value="1"/>
</dbReference>
<gene>
    <name evidence="5" type="ORF">HNP84_009872</name>
</gene>
<dbReference type="PANTHER" id="PTHR43537:SF5">
    <property type="entry name" value="UXU OPERON TRANSCRIPTIONAL REGULATOR"/>
    <property type="match status" value="1"/>
</dbReference>
<sequence length="253" mass="28160">MSPRHPGRPAVQPRPVRRAYEQVADQMRQWILTGALTAGEQLPVEAELAEQFGTSRSTIREALRLLAADNLVVTRAGAGGGTSVARPVPDRISHLLDSNLSLLVWSDELTPEDVIATREILEIPVASLAAANRDEDQLDRLRKLLPERPGEMDPDALHQIDREFHNVLFEASGNRLLPLLCAPLSGVLERGFQRSRMAPDFWEAVVQEHRAIAAAVEARDTEGAADRMRDHLRSVREGYRLMDVAHRRDQPTG</sequence>
<organism evidence="5 6">
    <name type="scientific">Thermocatellispora tengchongensis</name>
    <dbReference type="NCBI Taxonomy" id="1073253"/>
    <lineage>
        <taxon>Bacteria</taxon>
        <taxon>Bacillati</taxon>
        <taxon>Actinomycetota</taxon>
        <taxon>Actinomycetes</taxon>
        <taxon>Streptosporangiales</taxon>
        <taxon>Streptosporangiaceae</taxon>
        <taxon>Thermocatellispora</taxon>
    </lineage>
</organism>
<evidence type="ECO:0000313" key="6">
    <source>
        <dbReference type="Proteomes" id="UP000578449"/>
    </source>
</evidence>
<dbReference type="Proteomes" id="UP000578449">
    <property type="component" value="Unassembled WGS sequence"/>
</dbReference>
<dbReference type="SMART" id="SM00895">
    <property type="entry name" value="FCD"/>
    <property type="match status" value="1"/>
</dbReference>
<dbReference type="SUPFAM" id="SSF48008">
    <property type="entry name" value="GntR ligand-binding domain-like"/>
    <property type="match status" value="1"/>
</dbReference>
<accession>A0A840PSJ7</accession>
<dbReference type="InterPro" id="IPR036390">
    <property type="entry name" value="WH_DNA-bd_sf"/>
</dbReference>
<dbReference type="RefSeq" id="WP_185056903.1">
    <property type="nucleotide sequence ID" value="NZ_BAABIX010000043.1"/>
</dbReference>
<dbReference type="EMBL" id="JACHGN010000036">
    <property type="protein sequence ID" value="MBB5140107.1"/>
    <property type="molecule type" value="Genomic_DNA"/>
</dbReference>
<dbReference type="Pfam" id="PF00392">
    <property type="entry name" value="GntR"/>
    <property type="match status" value="1"/>
</dbReference>
<keyword evidence="3" id="KW-0804">Transcription</keyword>
<dbReference type="PANTHER" id="PTHR43537">
    <property type="entry name" value="TRANSCRIPTIONAL REGULATOR, GNTR FAMILY"/>
    <property type="match status" value="1"/>
</dbReference>
<dbReference type="PRINTS" id="PR00035">
    <property type="entry name" value="HTHGNTR"/>
</dbReference>
<dbReference type="InterPro" id="IPR000524">
    <property type="entry name" value="Tscrpt_reg_HTH_GntR"/>
</dbReference>
<comment type="caution">
    <text evidence="5">The sequence shown here is derived from an EMBL/GenBank/DDBJ whole genome shotgun (WGS) entry which is preliminary data.</text>
</comment>
<dbReference type="GO" id="GO:0003700">
    <property type="term" value="F:DNA-binding transcription factor activity"/>
    <property type="evidence" value="ECO:0007669"/>
    <property type="project" value="InterPro"/>
</dbReference>
<keyword evidence="1" id="KW-0805">Transcription regulation</keyword>
<dbReference type="CDD" id="cd07377">
    <property type="entry name" value="WHTH_GntR"/>
    <property type="match status" value="1"/>
</dbReference>
<evidence type="ECO:0000256" key="2">
    <source>
        <dbReference type="ARBA" id="ARBA00023125"/>
    </source>
</evidence>
<dbReference type="SUPFAM" id="SSF46785">
    <property type="entry name" value="Winged helix' DNA-binding domain"/>
    <property type="match status" value="1"/>
</dbReference>
<evidence type="ECO:0000313" key="5">
    <source>
        <dbReference type="EMBL" id="MBB5140107.1"/>
    </source>
</evidence>
<reference evidence="5 6" key="1">
    <citation type="submission" date="2020-08" db="EMBL/GenBank/DDBJ databases">
        <title>Genomic Encyclopedia of Type Strains, Phase IV (KMG-IV): sequencing the most valuable type-strain genomes for metagenomic binning, comparative biology and taxonomic classification.</title>
        <authorList>
            <person name="Goeker M."/>
        </authorList>
    </citation>
    <scope>NUCLEOTIDE SEQUENCE [LARGE SCALE GENOMIC DNA]</scope>
    <source>
        <strain evidence="5 6">DSM 45615</strain>
    </source>
</reference>
<dbReference type="InterPro" id="IPR008920">
    <property type="entry name" value="TF_FadR/GntR_C"/>
</dbReference>